<keyword evidence="3" id="KW-1185">Reference proteome</keyword>
<gene>
    <name evidence="2" type="ORF">LVIROSA_LOCUS29516</name>
</gene>
<accession>A0AAU9P1S3</accession>
<dbReference type="Proteomes" id="UP001157418">
    <property type="component" value="Unassembled WGS sequence"/>
</dbReference>
<feature type="region of interest" description="Disordered" evidence="1">
    <location>
        <begin position="1"/>
        <end position="27"/>
    </location>
</feature>
<evidence type="ECO:0000313" key="2">
    <source>
        <dbReference type="EMBL" id="CAH1443610.1"/>
    </source>
</evidence>
<dbReference type="EMBL" id="CAKMRJ010005523">
    <property type="protein sequence ID" value="CAH1443610.1"/>
    <property type="molecule type" value="Genomic_DNA"/>
</dbReference>
<evidence type="ECO:0000313" key="3">
    <source>
        <dbReference type="Proteomes" id="UP001157418"/>
    </source>
</evidence>
<name>A0AAU9P1S3_9ASTR</name>
<feature type="compositionally biased region" description="Basic and acidic residues" evidence="1">
    <location>
        <begin position="85"/>
        <end position="96"/>
    </location>
</feature>
<dbReference type="AlphaFoldDB" id="A0AAU9P1S3"/>
<sequence length="156" mass="16884">MATTSVMGTECEVGVGADDGTDDEKPPHCSFLQSTGPTFLEEHSPTSQNIPLNLLLLPIGSLFSIRQRQRTGVLIPPSCVADRLNQKKKEDDDGFKMNRTQALAPTTPSLDPPGSIKRPSGELQLQRLRPFSFPKTVGFSEVAVDSIPSFDLCVTA</sequence>
<protein>
    <submittedName>
        <fullName evidence="2">Uncharacterized protein</fullName>
    </submittedName>
</protein>
<evidence type="ECO:0000256" key="1">
    <source>
        <dbReference type="SAM" id="MobiDB-lite"/>
    </source>
</evidence>
<feature type="compositionally biased region" description="Polar residues" evidence="1">
    <location>
        <begin position="98"/>
        <end position="109"/>
    </location>
</feature>
<comment type="caution">
    <text evidence="2">The sequence shown here is derived from an EMBL/GenBank/DDBJ whole genome shotgun (WGS) entry which is preliminary data.</text>
</comment>
<feature type="region of interest" description="Disordered" evidence="1">
    <location>
        <begin position="85"/>
        <end position="119"/>
    </location>
</feature>
<reference evidence="2 3" key="1">
    <citation type="submission" date="2022-01" db="EMBL/GenBank/DDBJ databases">
        <authorList>
            <person name="Xiong W."/>
            <person name="Schranz E."/>
        </authorList>
    </citation>
    <scope>NUCLEOTIDE SEQUENCE [LARGE SCALE GENOMIC DNA]</scope>
</reference>
<organism evidence="2 3">
    <name type="scientific">Lactuca virosa</name>
    <dbReference type="NCBI Taxonomy" id="75947"/>
    <lineage>
        <taxon>Eukaryota</taxon>
        <taxon>Viridiplantae</taxon>
        <taxon>Streptophyta</taxon>
        <taxon>Embryophyta</taxon>
        <taxon>Tracheophyta</taxon>
        <taxon>Spermatophyta</taxon>
        <taxon>Magnoliopsida</taxon>
        <taxon>eudicotyledons</taxon>
        <taxon>Gunneridae</taxon>
        <taxon>Pentapetalae</taxon>
        <taxon>asterids</taxon>
        <taxon>campanulids</taxon>
        <taxon>Asterales</taxon>
        <taxon>Asteraceae</taxon>
        <taxon>Cichorioideae</taxon>
        <taxon>Cichorieae</taxon>
        <taxon>Lactucinae</taxon>
        <taxon>Lactuca</taxon>
    </lineage>
</organism>
<proteinExistence type="predicted"/>